<accession>A0ABQ5DZA1</accession>
<dbReference type="EMBL" id="BQNB010015819">
    <property type="protein sequence ID" value="GJT44510.1"/>
    <property type="molecule type" value="Genomic_DNA"/>
</dbReference>
<evidence type="ECO:0000313" key="3">
    <source>
        <dbReference type="Proteomes" id="UP001151760"/>
    </source>
</evidence>
<comment type="caution">
    <text evidence="2">The sequence shown here is derived from an EMBL/GenBank/DDBJ whole genome shotgun (WGS) entry which is preliminary data.</text>
</comment>
<feature type="coiled-coil region" evidence="1">
    <location>
        <begin position="639"/>
        <end position="666"/>
    </location>
</feature>
<proteinExistence type="predicted"/>
<evidence type="ECO:0000256" key="1">
    <source>
        <dbReference type="SAM" id="Coils"/>
    </source>
</evidence>
<sequence>MFNDVKLQVNYECRMAFELLRLVKKQLKEGYGRIVGIKRLHDDLEVTAAKLRNSSNPRQQTTIHDGWVTIQTLQGRQNSYAAVTSGTRANTSGTGGNYSGQQRVVKCFNCQGEGNGKVLNEEELEFLADPGIAECPVTQSVITHNATYKADDLDAYDSDCNEISTAKAVLIANFSSYGSYVLSKLPHSNNTHNDMLNQSVQEMLYSEQTHLVNYPENEITSDSNFILYFNYLLETENAAVQDTNSSAQQDAMILSVFEQLSQTNCNKVNKDNLMANETLSAELERYKEREKEAKNIDNEIALEKKVKELDNLMHKMGQSAQIVHMLTKPQVLYDNNLKQTLGFQNPFYLKKSQHIRPMLYDASVIAKETNWISITDSEETLMLKEESRSKMLLKQSDPIVLEKKVNIKPINYAELNQLSKDFGKRIFPQQEMSDEQAFQLQTSHPNTNQSEGEWGFEHTKAAFLKEIIPFVKTLKDIFNVFDKDLLNEVTEVQTVFNQMEAAIQQYHVDKQCFEIQKKQFLIENDRLLDQIISQDIVNIVVNSLLVKNISVNVNSFVAMNVYVNYVEMCNKCLELEAELIKQHNMVEKDEYNRLLKRFSKLEQNCISLKLAMQLNKEIFQKNNTSVNQTKPLFDQLFELNNLKAELQAKDRTIEKLKANIKHLNKTSTINNVKKGI</sequence>
<reference evidence="2" key="1">
    <citation type="journal article" date="2022" name="Int. J. Mol. Sci.">
        <title>Draft Genome of Tanacetum Coccineum: Genomic Comparison of Closely Related Tanacetum-Family Plants.</title>
        <authorList>
            <person name="Yamashiro T."/>
            <person name="Shiraishi A."/>
            <person name="Nakayama K."/>
            <person name="Satake H."/>
        </authorList>
    </citation>
    <scope>NUCLEOTIDE SEQUENCE</scope>
</reference>
<organism evidence="2 3">
    <name type="scientific">Tanacetum coccineum</name>
    <dbReference type="NCBI Taxonomy" id="301880"/>
    <lineage>
        <taxon>Eukaryota</taxon>
        <taxon>Viridiplantae</taxon>
        <taxon>Streptophyta</taxon>
        <taxon>Embryophyta</taxon>
        <taxon>Tracheophyta</taxon>
        <taxon>Spermatophyta</taxon>
        <taxon>Magnoliopsida</taxon>
        <taxon>eudicotyledons</taxon>
        <taxon>Gunneridae</taxon>
        <taxon>Pentapetalae</taxon>
        <taxon>asterids</taxon>
        <taxon>campanulids</taxon>
        <taxon>Asterales</taxon>
        <taxon>Asteraceae</taxon>
        <taxon>Asteroideae</taxon>
        <taxon>Anthemideae</taxon>
        <taxon>Anthemidinae</taxon>
        <taxon>Tanacetum</taxon>
    </lineage>
</organism>
<dbReference type="Proteomes" id="UP001151760">
    <property type="component" value="Unassembled WGS sequence"/>
</dbReference>
<evidence type="ECO:0000313" key="2">
    <source>
        <dbReference type="EMBL" id="GJT44510.1"/>
    </source>
</evidence>
<keyword evidence="1" id="KW-0175">Coiled coil</keyword>
<name>A0ABQ5DZA1_9ASTR</name>
<gene>
    <name evidence="2" type="ORF">Tco_0953225</name>
</gene>
<reference evidence="2" key="2">
    <citation type="submission" date="2022-01" db="EMBL/GenBank/DDBJ databases">
        <authorList>
            <person name="Yamashiro T."/>
            <person name="Shiraishi A."/>
            <person name="Satake H."/>
            <person name="Nakayama K."/>
        </authorList>
    </citation>
    <scope>NUCLEOTIDE SEQUENCE</scope>
</reference>
<keyword evidence="3" id="KW-1185">Reference proteome</keyword>
<protein>
    <submittedName>
        <fullName evidence="2">Uncharacterized protein</fullName>
    </submittedName>
</protein>